<dbReference type="Pfam" id="PF01408">
    <property type="entry name" value="GFO_IDH_MocA"/>
    <property type="match status" value="1"/>
</dbReference>
<dbReference type="RefSeq" id="WP_185778816.1">
    <property type="nucleotide sequence ID" value="NZ_JACJUU010000002.1"/>
</dbReference>
<dbReference type="InterPro" id="IPR051450">
    <property type="entry name" value="Gfo/Idh/MocA_Oxidoreductases"/>
</dbReference>
<dbReference type="EMBL" id="JACJUU010000002">
    <property type="protein sequence ID" value="MBC2769009.1"/>
    <property type="molecule type" value="Genomic_DNA"/>
</dbReference>
<dbReference type="SUPFAM" id="SSF55347">
    <property type="entry name" value="Glyceraldehyde-3-phosphate dehydrogenase-like, C-terminal domain"/>
    <property type="match status" value="1"/>
</dbReference>
<dbReference type="Gene3D" id="3.40.50.720">
    <property type="entry name" value="NAD(P)-binding Rossmann-like Domain"/>
    <property type="match status" value="1"/>
</dbReference>
<comment type="caution">
    <text evidence="3">The sequence shown here is derived from an EMBL/GenBank/DDBJ whole genome shotgun (WGS) entry which is preliminary data.</text>
</comment>
<sequence>MEKKPIGLGVVGLGRAFTLMLPTFIQDERIRLVAAVDPQPGPRTQFEADFGGRVYDSVAALCGDPLVEAVYIASPHQYHAEHVALAASAGKAVLVEKPLAITLEDCTRIVEVAHEARVPIVVGHSHSFDGPVLHAARLIQSGTLGRPRMLHTMNYTDYLYRPRRPEELDTRQGGGVVFSQAAHQVDIVRLLLGGEATSVRAYTGCWDTTRPTEGAYMALVGFEGGAFASLTYSGFAHYDSDQLMGNISEMGEIKPLDAYGQSRARLASANADREAQLKAARNYGGSAYRPMSVSAGAYHQHFGPVIVSMDHADISLTPEGLWVCGDMQRELRPTPKCDVPRVEVVDELWASVREVRPPLHSAAWARANIEVCLAILESARTGKEVALTHQVKAGIVA</sequence>
<dbReference type="InterPro" id="IPR000683">
    <property type="entry name" value="Gfo/Idh/MocA-like_OxRdtase_N"/>
</dbReference>
<feature type="domain" description="GFO/IDH/MocA-like oxidoreductase" evidence="2">
    <location>
        <begin position="133"/>
        <end position="241"/>
    </location>
</feature>
<dbReference type="PANTHER" id="PTHR43377:SF1">
    <property type="entry name" value="BILIVERDIN REDUCTASE A"/>
    <property type="match status" value="1"/>
</dbReference>
<feature type="domain" description="Gfo/Idh/MocA-like oxidoreductase N-terminal" evidence="1">
    <location>
        <begin position="7"/>
        <end position="124"/>
    </location>
</feature>
<dbReference type="EMBL" id="JACJUU010000002">
    <property type="protein sequence ID" value="MBC2769016.1"/>
    <property type="molecule type" value="Genomic_DNA"/>
</dbReference>
<reference evidence="3 5" key="1">
    <citation type="submission" date="2020-08" db="EMBL/GenBank/DDBJ databases">
        <title>Paraeoetvoesia sp. YC-7-48 draft genome sequence.</title>
        <authorList>
            <person name="Yao L."/>
        </authorList>
    </citation>
    <scope>NUCLEOTIDE SEQUENCE [LARGE SCALE GENOMIC DNA]</scope>
    <source>
        <strain evidence="3">7-48</strain>
        <strain evidence="5">YC-7-48</strain>
    </source>
</reference>
<accession>A0A842HJZ8</accession>
<evidence type="ECO:0000259" key="2">
    <source>
        <dbReference type="Pfam" id="PF22725"/>
    </source>
</evidence>
<dbReference type="GO" id="GO:0000166">
    <property type="term" value="F:nucleotide binding"/>
    <property type="evidence" value="ECO:0007669"/>
    <property type="project" value="InterPro"/>
</dbReference>
<evidence type="ECO:0000259" key="1">
    <source>
        <dbReference type="Pfam" id="PF01408"/>
    </source>
</evidence>
<proteinExistence type="predicted"/>
<dbReference type="Gene3D" id="3.30.360.10">
    <property type="entry name" value="Dihydrodipicolinate Reductase, domain 2"/>
    <property type="match status" value="1"/>
</dbReference>
<dbReference type="Pfam" id="PF22725">
    <property type="entry name" value="GFO_IDH_MocA_C3"/>
    <property type="match status" value="1"/>
</dbReference>
<protein>
    <submittedName>
        <fullName evidence="3">Gfo/Idh/MocA family oxidoreductase</fullName>
    </submittedName>
</protein>
<organism evidence="3 5">
    <name type="scientific">Pusillimonas minor</name>
    <dbReference type="NCBI Taxonomy" id="2697024"/>
    <lineage>
        <taxon>Bacteria</taxon>
        <taxon>Pseudomonadati</taxon>
        <taxon>Pseudomonadota</taxon>
        <taxon>Betaproteobacteria</taxon>
        <taxon>Burkholderiales</taxon>
        <taxon>Alcaligenaceae</taxon>
        <taxon>Pusillimonas</taxon>
    </lineage>
</organism>
<dbReference type="Proteomes" id="UP000545386">
    <property type="component" value="Unassembled WGS sequence"/>
</dbReference>
<gene>
    <name evidence="3" type="ORF">GTU67_03655</name>
    <name evidence="4" type="ORF">GTU67_03690</name>
</gene>
<evidence type="ECO:0000313" key="5">
    <source>
        <dbReference type="Proteomes" id="UP000545386"/>
    </source>
</evidence>
<dbReference type="AlphaFoldDB" id="A0A842HJZ8"/>
<evidence type="ECO:0000313" key="3">
    <source>
        <dbReference type="EMBL" id="MBC2769009.1"/>
    </source>
</evidence>
<dbReference type="InterPro" id="IPR036291">
    <property type="entry name" value="NAD(P)-bd_dom_sf"/>
</dbReference>
<name>A0A842HJZ8_9BURK</name>
<dbReference type="InterPro" id="IPR055170">
    <property type="entry name" value="GFO_IDH_MocA-like_dom"/>
</dbReference>
<dbReference type="PANTHER" id="PTHR43377">
    <property type="entry name" value="BILIVERDIN REDUCTASE A"/>
    <property type="match status" value="1"/>
</dbReference>
<keyword evidence="5" id="KW-1185">Reference proteome</keyword>
<evidence type="ECO:0000313" key="4">
    <source>
        <dbReference type="EMBL" id="MBC2769016.1"/>
    </source>
</evidence>
<dbReference type="SUPFAM" id="SSF51735">
    <property type="entry name" value="NAD(P)-binding Rossmann-fold domains"/>
    <property type="match status" value="1"/>
</dbReference>